<evidence type="ECO:0000259" key="1">
    <source>
        <dbReference type="SMART" id="SM00860"/>
    </source>
</evidence>
<feature type="domain" description="Knr4/Smi1-like" evidence="1">
    <location>
        <begin position="44"/>
        <end position="192"/>
    </location>
</feature>
<evidence type="ECO:0000313" key="2">
    <source>
        <dbReference type="EMBL" id="BAJ26498.1"/>
    </source>
</evidence>
<dbReference type="STRING" id="452652.KSE_06580"/>
<dbReference type="AlphaFoldDB" id="E4N5L7"/>
<dbReference type="InterPro" id="IPR018958">
    <property type="entry name" value="Knr4/Smi1-like_dom"/>
</dbReference>
<dbReference type="EMBL" id="AP010968">
    <property type="protein sequence ID" value="BAJ26498.1"/>
    <property type="molecule type" value="Genomic_DNA"/>
</dbReference>
<reference evidence="2 3" key="1">
    <citation type="journal article" date="2010" name="DNA Res.">
        <title>Genome sequence of Kitasatospora setae NBRC 14216T: an evolutionary snapshot of the family Streptomycetaceae.</title>
        <authorList>
            <person name="Ichikawa N."/>
            <person name="Oguchi A."/>
            <person name="Ikeda H."/>
            <person name="Ishikawa J."/>
            <person name="Kitani S."/>
            <person name="Watanabe Y."/>
            <person name="Nakamura S."/>
            <person name="Katano Y."/>
            <person name="Kishi E."/>
            <person name="Sasagawa M."/>
            <person name="Ankai A."/>
            <person name="Fukui S."/>
            <person name="Hashimoto Y."/>
            <person name="Kamata S."/>
            <person name="Otoguro M."/>
            <person name="Tanikawa S."/>
            <person name="Nihira T."/>
            <person name="Horinouchi S."/>
            <person name="Ohnishi Y."/>
            <person name="Hayakawa M."/>
            <person name="Kuzuyama T."/>
            <person name="Arisawa A."/>
            <person name="Nomoto F."/>
            <person name="Miura H."/>
            <person name="Takahashi Y."/>
            <person name="Fujita N."/>
        </authorList>
    </citation>
    <scope>NUCLEOTIDE SEQUENCE [LARGE SCALE GENOMIC DNA]</scope>
    <source>
        <strain evidence="3">ATCC 33774 / DSM 43861 / JCM 3304 / KCC A-0304 / NBRC 14216 / KM-6054</strain>
    </source>
</reference>
<dbReference type="Pfam" id="PF09346">
    <property type="entry name" value="SMI1_KNR4"/>
    <property type="match status" value="1"/>
</dbReference>
<dbReference type="KEGG" id="ksk:KSE_06580"/>
<dbReference type="eggNOG" id="COG4282">
    <property type="taxonomic scope" value="Bacteria"/>
</dbReference>
<sequence length="454" mass="50233">MDRARWRELLGLWSGEWITARQDDPGAGPLAPEVLRDRWLGFAPATEAAVAAAEARLGRPLPPSLREFLLVTDGWRNAGLFIERMAGTTELAWLRDTPDRTWIRTWEGLAEDAGEGEDTDGDGDADDHDAWLTRQARVLARSLRLSLAGDSAVMLLDPEDVDEDGEWAGYWLASWSGLGPERFGSFAELMYRQWRSLHAVCRPAGPTRDFWDGETERGRRAALAGELDTALDLLEEAQAFGRPRAGLLATQLRALLHGWERELPGAFRGARDQETYLAEPLFSREFLPVLLRQEREARHDSLLPLPGLRESAPEPTRAAIAAYEAASAEPGFRLVFGPPEFDAAVHALVERLAAHRAAAREAQRAPAVPPPGVVVLTATVTRWVDGQQRPAPPVEPRFPEEFAERAWAELLAAMPLWRPLDANHLAPVSLLAEPLLAELVTHERAHALLSIPRG</sequence>
<proteinExistence type="predicted"/>
<accession>E4N5L7</accession>
<dbReference type="RefSeq" id="WP_014133817.1">
    <property type="nucleotide sequence ID" value="NC_016109.1"/>
</dbReference>
<dbReference type="Proteomes" id="UP000007076">
    <property type="component" value="Chromosome"/>
</dbReference>
<dbReference type="SMART" id="SM00860">
    <property type="entry name" value="SMI1_KNR4"/>
    <property type="match status" value="1"/>
</dbReference>
<evidence type="ECO:0000313" key="3">
    <source>
        <dbReference type="Proteomes" id="UP000007076"/>
    </source>
</evidence>
<dbReference type="HOGENOM" id="CLU_718721_0_0_11"/>
<name>E4N5L7_KITSK</name>
<dbReference type="InterPro" id="IPR037883">
    <property type="entry name" value="Knr4/Smi1-like_sf"/>
</dbReference>
<gene>
    <name evidence="2" type="ordered locus">KSE_06580</name>
</gene>
<keyword evidence="3" id="KW-1185">Reference proteome</keyword>
<protein>
    <recommendedName>
        <fullName evidence="1">Knr4/Smi1-like domain-containing protein</fullName>
    </recommendedName>
</protein>
<dbReference type="PATRIC" id="fig|452652.3.peg.648"/>
<dbReference type="SUPFAM" id="SSF160631">
    <property type="entry name" value="SMI1/KNR4-like"/>
    <property type="match status" value="1"/>
</dbReference>
<organism evidence="2 3">
    <name type="scientific">Kitasatospora setae (strain ATCC 33774 / DSM 43861 / JCM 3304 / KCC A-0304 / NBRC 14216 / KM-6054)</name>
    <name type="common">Streptomyces setae</name>
    <dbReference type="NCBI Taxonomy" id="452652"/>
    <lineage>
        <taxon>Bacteria</taxon>
        <taxon>Bacillati</taxon>
        <taxon>Actinomycetota</taxon>
        <taxon>Actinomycetes</taxon>
        <taxon>Kitasatosporales</taxon>
        <taxon>Streptomycetaceae</taxon>
        <taxon>Kitasatospora</taxon>
    </lineage>
</organism>